<keyword evidence="5" id="KW-0539">Nucleus</keyword>
<keyword evidence="4" id="KW-0508">mRNA splicing</keyword>
<name>A0A3N2Q9G7_SODAK</name>
<feature type="compositionally biased region" description="Acidic residues" evidence="6">
    <location>
        <begin position="37"/>
        <end position="48"/>
    </location>
</feature>
<evidence type="ECO:0000256" key="1">
    <source>
        <dbReference type="ARBA" id="ARBA00004123"/>
    </source>
</evidence>
<feature type="region of interest" description="Disordered" evidence="6">
    <location>
        <begin position="598"/>
        <end position="655"/>
    </location>
</feature>
<proteinExistence type="inferred from homology"/>
<evidence type="ECO:0000313" key="8">
    <source>
        <dbReference type="Proteomes" id="UP000272025"/>
    </source>
</evidence>
<feature type="compositionally biased region" description="Low complexity" evidence="6">
    <location>
        <begin position="24"/>
        <end position="33"/>
    </location>
</feature>
<evidence type="ECO:0000256" key="4">
    <source>
        <dbReference type="ARBA" id="ARBA00023187"/>
    </source>
</evidence>
<dbReference type="EMBL" id="ML119051">
    <property type="protein sequence ID" value="ROT43404.1"/>
    <property type="molecule type" value="Genomic_DNA"/>
</dbReference>
<evidence type="ECO:0000256" key="5">
    <source>
        <dbReference type="ARBA" id="ARBA00023242"/>
    </source>
</evidence>
<feature type="region of interest" description="Disordered" evidence="6">
    <location>
        <begin position="1"/>
        <end position="102"/>
    </location>
</feature>
<evidence type="ECO:0000256" key="3">
    <source>
        <dbReference type="ARBA" id="ARBA00022664"/>
    </source>
</evidence>
<dbReference type="OrthoDB" id="5583at2759"/>
<evidence type="ECO:0008006" key="9">
    <source>
        <dbReference type="Google" id="ProtNLM"/>
    </source>
</evidence>
<feature type="compositionally biased region" description="Basic and acidic residues" evidence="6">
    <location>
        <begin position="516"/>
        <end position="546"/>
    </location>
</feature>
<comment type="subcellular location">
    <subcellularLocation>
        <location evidence="1">Nucleus</location>
    </subcellularLocation>
</comment>
<dbReference type="AlphaFoldDB" id="A0A3N2Q9G7"/>
<evidence type="ECO:0000313" key="7">
    <source>
        <dbReference type="EMBL" id="ROT43404.1"/>
    </source>
</evidence>
<keyword evidence="8" id="KW-1185">Reference proteome</keyword>
<dbReference type="GO" id="GO:0045292">
    <property type="term" value="P:mRNA cis splicing, via spliceosome"/>
    <property type="evidence" value="ECO:0007669"/>
    <property type="project" value="TreeGrafter"/>
</dbReference>
<feature type="compositionally biased region" description="Polar residues" evidence="6">
    <location>
        <begin position="633"/>
        <end position="642"/>
    </location>
</feature>
<feature type="region of interest" description="Disordered" evidence="6">
    <location>
        <begin position="362"/>
        <end position="476"/>
    </location>
</feature>
<protein>
    <recommendedName>
        <fullName evidence="9">SART-1 protein</fullName>
    </recommendedName>
</protein>
<dbReference type="GeneID" id="39577960"/>
<gene>
    <name evidence="7" type="ORF">SODALDRAFT_319873</name>
</gene>
<feature type="region of interest" description="Disordered" evidence="6">
    <location>
        <begin position="269"/>
        <end position="341"/>
    </location>
</feature>
<dbReference type="GO" id="GO:0000481">
    <property type="term" value="P:maturation of 5S rRNA"/>
    <property type="evidence" value="ECO:0007669"/>
    <property type="project" value="TreeGrafter"/>
</dbReference>
<dbReference type="InterPro" id="IPR045347">
    <property type="entry name" value="HIND"/>
</dbReference>
<dbReference type="GO" id="GO:0046540">
    <property type="term" value="C:U4/U6 x U5 tri-snRNP complex"/>
    <property type="evidence" value="ECO:0007669"/>
    <property type="project" value="InterPro"/>
</dbReference>
<dbReference type="STRING" id="1314773.A0A3N2Q9G7"/>
<feature type="compositionally biased region" description="Basic residues" evidence="6">
    <location>
        <begin position="598"/>
        <end position="610"/>
    </location>
</feature>
<dbReference type="PANTHER" id="PTHR14152">
    <property type="entry name" value="SQUAMOUS CELL CARCINOMA ANTIGEN RECOGNISED BY CYTOTOXIC T LYMPHOCYTES"/>
    <property type="match status" value="1"/>
</dbReference>
<keyword evidence="3" id="KW-0507">mRNA processing</keyword>
<evidence type="ECO:0000256" key="2">
    <source>
        <dbReference type="ARBA" id="ARBA00006076"/>
    </source>
</evidence>
<feature type="compositionally biased region" description="Basic and acidic residues" evidence="6">
    <location>
        <begin position="611"/>
        <end position="629"/>
    </location>
</feature>
<organism evidence="7 8">
    <name type="scientific">Sodiomyces alkalinus (strain CBS 110278 / VKM F-3762 / F11)</name>
    <name type="common">Alkaliphilic filamentous fungus</name>
    <dbReference type="NCBI Taxonomy" id="1314773"/>
    <lineage>
        <taxon>Eukaryota</taxon>
        <taxon>Fungi</taxon>
        <taxon>Dikarya</taxon>
        <taxon>Ascomycota</taxon>
        <taxon>Pezizomycotina</taxon>
        <taxon>Sordariomycetes</taxon>
        <taxon>Hypocreomycetidae</taxon>
        <taxon>Glomerellales</taxon>
        <taxon>Plectosphaerellaceae</taxon>
        <taxon>Sodiomyces</taxon>
    </lineage>
</organism>
<dbReference type="PANTHER" id="PTHR14152:SF5">
    <property type="entry name" value="U4_U6.U5 TRI-SNRNP-ASSOCIATED PROTEIN 1"/>
    <property type="match status" value="1"/>
</dbReference>
<feature type="compositionally biased region" description="Basic and acidic residues" evidence="6">
    <location>
        <begin position="409"/>
        <end position="418"/>
    </location>
</feature>
<sequence>MDAATIEETNRMRESLGLKPLPIPGAAAPSPSRESPEPSEGEAEDEPSTIETREAKAYDNYKALQEAEEAKRRREARAAAVKRQRDEAQRFASLHGKGLGEAHETVDVDAKTWLKLQKKRRKAIEKTRKLEDEQAAADAAAAAALEYTSKDLAGVKVAHDVADFLKGDEQVLTLKDTTIDENEAEGDELENLDLRAKENLKERLDVKKKTSAYNGHDDESGERGVLSQYDEEIYGKKGKKFTLDSSGAIAELADILDGPAEKSRKLQSIDLDMMQDKPQSDYLDVSEIKVKKPKKKKSKTTRQKPIDDDDIITPDATIQDNSAETEMDVDSAVPAAKKRKTWDDSFVDDEDLQTSLAIQRRTALKKRKRTRPEDIAREVRQLSEKPEDDAEEEGGVVIDDVSEFVSGLKKPEENESRVRKSKPAVEQSATAMDEELDEDEDVPMDDAARETSPEVKKDETPGPGVGGFDEEKTVGTNTGVGSALALLRERGLIQESHGAELNEEFRQKAEFLASKRRLEQEADDKTRHQRERDRMSGRWDRMSVRDREDWARQQNAYRDQQQSRTVDGLFKAHYKPNVELKYTDEFGRRLDQKEAFKHLSHQFHGKGSGKGKTDKRLKKIESEKKRESESILDSSANATMSASGAKRREAGVRLQ</sequence>
<feature type="compositionally biased region" description="Basic residues" evidence="6">
    <location>
        <begin position="291"/>
        <end position="302"/>
    </location>
</feature>
<evidence type="ECO:0000256" key="6">
    <source>
        <dbReference type="SAM" id="MobiDB-lite"/>
    </source>
</evidence>
<dbReference type="Pfam" id="PF19252">
    <property type="entry name" value="HIND"/>
    <property type="match status" value="1"/>
</dbReference>
<feature type="compositionally biased region" description="Basic and acidic residues" evidence="6">
    <location>
        <begin position="646"/>
        <end position="655"/>
    </location>
</feature>
<feature type="region of interest" description="Disordered" evidence="6">
    <location>
        <begin position="515"/>
        <end position="546"/>
    </location>
</feature>
<accession>A0A3N2Q9G7</accession>
<dbReference type="Pfam" id="PF03343">
    <property type="entry name" value="SART-1"/>
    <property type="match status" value="1"/>
</dbReference>
<feature type="compositionally biased region" description="Basic and acidic residues" evidence="6">
    <location>
        <begin position="371"/>
        <end position="385"/>
    </location>
</feature>
<comment type="similarity">
    <text evidence="2">Belongs to the SNU66/SART1 family.</text>
</comment>
<dbReference type="Proteomes" id="UP000272025">
    <property type="component" value="Unassembled WGS sequence"/>
</dbReference>
<feature type="compositionally biased region" description="Basic and acidic residues" evidence="6">
    <location>
        <begin position="446"/>
        <end position="460"/>
    </location>
</feature>
<dbReference type="RefSeq" id="XP_028471210.1">
    <property type="nucleotide sequence ID" value="XM_028609482.1"/>
</dbReference>
<reference evidence="7 8" key="1">
    <citation type="journal article" date="2018" name="Mol. Ecol.">
        <title>The obligate alkalophilic soda-lake fungus Sodiomyces alkalinus has shifted to a protein diet.</title>
        <authorList>
            <person name="Grum-Grzhimaylo A.A."/>
            <person name="Falkoski D.L."/>
            <person name="van den Heuvel J."/>
            <person name="Valero-Jimenez C.A."/>
            <person name="Min B."/>
            <person name="Choi I.G."/>
            <person name="Lipzen A."/>
            <person name="Daum C.G."/>
            <person name="Aanen D.K."/>
            <person name="Tsang A."/>
            <person name="Henrissat B."/>
            <person name="Bilanenko E.N."/>
            <person name="de Vries R.P."/>
            <person name="van Kan J.A.L."/>
            <person name="Grigoriev I.V."/>
            <person name="Debets A.J.M."/>
        </authorList>
    </citation>
    <scope>NUCLEOTIDE SEQUENCE [LARGE SCALE GENOMIC DNA]</scope>
    <source>
        <strain evidence="7 8">F11</strain>
    </source>
</reference>
<feature type="region of interest" description="Disordered" evidence="6">
    <location>
        <begin position="208"/>
        <end position="228"/>
    </location>
</feature>
<dbReference type="InterPro" id="IPR005011">
    <property type="entry name" value="SNU66/SART1"/>
</dbReference>
<feature type="compositionally biased region" description="Acidic residues" evidence="6">
    <location>
        <begin position="432"/>
        <end position="444"/>
    </location>
</feature>